<evidence type="ECO:0000256" key="1">
    <source>
        <dbReference type="SAM" id="MobiDB-lite"/>
    </source>
</evidence>
<accession>A0A9P7N6G2</accession>
<evidence type="ECO:0000313" key="3">
    <source>
        <dbReference type="Proteomes" id="UP000748025"/>
    </source>
</evidence>
<sequence>MSRRDPSPCYFCGQVNSATQSECLGCDSIEQTRNHQGSSYVRTFGAIINGNYVLVVIEPEPDTAKNGIPIPGATGRRRRARSSEDW</sequence>
<organism evidence="2 3">
    <name type="scientific">Claviceps pusilla</name>
    <dbReference type="NCBI Taxonomy" id="123648"/>
    <lineage>
        <taxon>Eukaryota</taxon>
        <taxon>Fungi</taxon>
        <taxon>Dikarya</taxon>
        <taxon>Ascomycota</taxon>
        <taxon>Pezizomycotina</taxon>
        <taxon>Sordariomycetes</taxon>
        <taxon>Hypocreomycetidae</taxon>
        <taxon>Hypocreales</taxon>
        <taxon>Clavicipitaceae</taxon>
        <taxon>Claviceps</taxon>
    </lineage>
</organism>
<keyword evidence="3" id="KW-1185">Reference proteome</keyword>
<comment type="caution">
    <text evidence="2">The sequence shown here is derived from an EMBL/GenBank/DDBJ whole genome shotgun (WGS) entry which is preliminary data.</text>
</comment>
<proteinExistence type="predicted"/>
<name>A0A9P7N6G2_9HYPO</name>
<dbReference type="AlphaFoldDB" id="A0A9P7N6G2"/>
<reference evidence="2" key="1">
    <citation type="journal article" date="2020" name="bioRxiv">
        <title>Whole genome comparisons of ergot fungi reveals the divergence and evolution of species within the genus Claviceps are the result of varying mechanisms driving genome evolution and host range expansion.</title>
        <authorList>
            <person name="Wyka S.A."/>
            <person name="Mondo S.J."/>
            <person name="Liu M."/>
            <person name="Dettman J."/>
            <person name="Nalam V."/>
            <person name="Broders K.D."/>
        </authorList>
    </citation>
    <scope>NUCLEOTIDE SEQUENCE</scope>
    <source>
        <strain evidence="2">CCC 602</strain>
    </source>
</reference>
<dbReference type="OrthoDB" id="10503874at2759"/>
<dbReference type="EMBL" id="SRPW01002627">
    <property type="protein sequence ID" value="KAG5991480.1"/>
    <property type="molecule type" value="Genomic_DNA"/>
</dbReference>
<evidence type="ECO:0000313" key="2">
    <source>
        <dbReference type="EMBL" id="KAG5991480.1"/>
    </source>
</evidence>
<protein>
    <submittedName>
        <fullName evidence="2">Uncharacterized protein</fullName>
    </submittedName>
</protein>
<gene>
    <name evidence="2" type="ORF">E4U43_004013</name>
</gene>
<dbReference type="Proteomes" id="UP000748025">
    <property type="component" value="Unassembled WGS sequence"/>
</dbReference>
<feature type="region of interest" description="Disordered" evidence="1">
    <location>
        <begin position="63"/>
        <end position="86"/>
    </location>
</feature>